<evidence type="ECO:0000313" key="8">
    <source>
        <dbReference type="Proteomes" id="UP000182719"/>
    </source>
</evidence>
<dbReference type="UniPathway" id="UPA00337"/>
<dbReference type="Proteomes" id="UP000182719">
    <property type="component" value="Unassembled WGS sequence"/>
</dbReference>
<evidence type="ECO:0000256" key="1">
    <source>
        <dbReference type="ARBA" id="ARBA00004999"/>
    </source>
</evidence>
<keyword evidence="8" id="KW-1185">Reference proteome</keyword>
<name>A0A1H7VEY9_STIAU</name>
<dbReference type="InterPro" id="IPR032696">
    <property type="entry name" value="SQ_cyclase_C"/>
</dbReference>
<dbReference type="AlphaFoldDB" id="A0A1H7VEY9"/>
<dbReference type="NCBIfam" id="TIGR01787">
    <property type="entry name" value="squalene_cyclas"/>
    <property type="match status" value="1"/>
</dbReference>
<dbReference type="SFLD" id="SFLDG01016">
    <property type="entry name" value="Prenyltransferase_Like_2"/>
    <property type="match status" value="1"/>
</dbReference>
<reference evidence="8" key="1">
    <citation type="submission" date="2016-10" db="EMBL/GenBank/DDBJ databases">
        <authorList>
            <person name="Varghese N."/>
            <person name="Submissions S."/>
        </authorList>
    </citation>
    <scope>NUCLEOTIDE SEQUENCE [LARGE SCALE GENOMIC DNA]</scope>
    <source>
        <strain evidence="8">DSM 17044</strain>
    </source>
</reference>
<dbReference type="GO" id="GO:0005811">
    <property type="term" value="C:lipid droplet"/>
    <property type="evidence" value="ECO:0007669"/>
    <property type="project" value="InterPro"/>
</dbReference>
<dbReference type="GO" id="GO:0016866">
    <property type="term" value="F:intramolecular transferase activity"/>
    <property type="evidence" value="ECO:0007669"/>
    <property type="project" value="InterPro"/>
</dbReference>
<dbReference type="CDD" id="cd02892">
    <property type="entry name" value="SQCY_1"/>
    <property type="match status" value="1"/>
</dbReference>
<evidence type="ECO:0000256" key="3">
    <source>
        <dbReference type="ARBA" id="ARBA00022737"/>
    </source>
</evidence>
<dbReference type="Pfam" id="PF13249">
    <property type="entry name" value="SQHop_cyclase_N"/>
    <property type="match status" value="1"/>
</dbReference>
<evidence type="ECO:0000259" key="5">
    <source>
        <dbReference type="Pfam" id="PF13243"/>
    </source>
</evidence>
<evidence type="ECO:0000259" key="6">
    <source>
        <dbReference type="Pfam" id="PF13249"/>
    </source>
</evidence>
<sequence length="650" mass="72505">MSAAPEVRVPRSEPILQRGLEVLASTQDAEGSWYGDYGGPQFLIPIYVAGLHVMGRVPESAQREGLVAYLRRHQNADGGWGLDVESPSQVFTSVLNYVALRLMGVAEDNTGLRRARQWFLPRGGALASGAWGKIILALLGLYEYRGLQPVPPELWLLPESLPFHPSRLWCHCRMVYLPMSWLYGRKARAPESPLLASIRREIFDGDYAQVDWTAARERVSPTDVYTPRTVWLKAANQLMLGYERVAGKQLRERALDFALEQIRAEDEATHYICIGPINKVLNMVVWHFVNPEGPEVRAHLERLPDYFYEAADGIKMNGYNSSELWDTAFAVQAVVATGASEATRPMLAEAARFIEANQVLEDTREPARFYRHPSKGGWPFSTREHGWPISDCTAEGLKACLALAPLGLNRVSEARLQDAVGFILSMQNKDGGWATYELQRGPQVLEVLNPSDVFSTIMVDISYVECTSACVQALAAWRKHIQRPDARVDEAIARGAAFIRKIQREDGSWVGSWGVCFTYGTWFGVNGLLAAGASPEDPALRRATAFLRSYQRSDGSWSEVVESCRQGRWVEGKEGHAVNTAWALLTLAAAGEQASDSARRGAQWLRGRQQADGRWPPEPIAGIFNRTCAIHYDAYLRIFPVWALAVCDKR</sequence>
<dbReference type="InterPro" id="IPR032697">
    <property type="entry name" value="SQ_cyclase_N"/>
</dbReference>
<dbReference type="InterPro" id="IPR008930">
    <property type="entry name" value="Terpenoid_cyclase/PrenylTrfase"/>
</dbReference>
<comment type="pathway">
    <text evidence="1">Secondary metabolite biosynthesis; hopanoid biosynthesis.</text>
</comment>
<evidence type="ECO:0000256" key="2">
    <source>
        <dbReference type="ARBA" id="ARBA00009755"/>
    </source>
</evidence>
<keyword evidence="4" id="KW-0413">Isomerase</keyword>
<protein>
    <submittedName>
        <fullName evidence="7">Lanosterol synthase</fullName>
    </submittedName>
</protein>
<dbReference type="Pfam" id="PF13243">
    <property type="entry name" value="SQHop_cyclase_C"/>
    <property type="match status" value="1"/>
</dbReference>
<dbReference type="FunFam" id="1.50.10.20:FF:000002">
    <property type="entry name" value="Terpene cyclase/mutase family member"/>
    <property type="match status" value="1"/>
</dbReference>
<dbReference type="InterPro" id="IPR002365">
    <property type="entry name" value="Terpene_synthase_CS"/>
</dbReference>
<gene>
    <name evidence="7" type="ORF">SAMN05444354_11176</name>
</gene>
<accession>A0A1H7VEY9</accession>
<dbReference type="InterPro" id="IPR018333">
    <property type="entry name" value="Squalene_cyclase"/>
</dbReference>
<feature type="domain" description="Squalene cyclase N-terminal" evidence="6">
    <location>
        <begin position="19"/>
        <end position="306"/>
    </location>
</feature>
<dbReference type="NCBIfam" id="TIGR03463">
    <property type="entry name" value="osq_cycl"/>
    <property type="match status" value="1"/>
</dbReference>
<proteinExistence type="inferred from homology"/>
<keyword evidence="3" id="KW-0677">Repeat</keyword>
<dbReference type="EMBL" id="FOAP01000011">
    <property type="protein sequence ID" value="SEM07816.1"/>
    <property type="molecule type" value="Genomic_DNA"/>
</dbReference>
<evidence type="ECO:0000313" key="7">
    <source>
        <dbReference type="EMBL" id="SEM07816.1"/>
    </source>
</evidence>
<dbReference type="PROSITE" id="PS01074">
    <property type="entry name" value="TERPENE_SYNTHASES"/>
    <property type="match status" value="1"/>
</dbReference>
<comment type="similarity">
    <text evidence="2">Belongs to the terpene cyclase/mutase family.</text>
</comment>
<dbReference type="SUPFAM" id="SSF48239">
    <property type="entry name" value="Terpenoid cyclases/Protein prenyltransferases"/>
    <property type="match status" value="2"/>
</dbReference>
<dbReference type="Gene3D" id="1.50.10.20">
    <property type="match status" value="2"/>
</dbReference>
<dbReference type="PANTHER" id="PTHR11764">
    <property type="entry name" value="TERPENE CYCLASE/MUTASE FAMILY MEMBER"/>
    <property type="match status" value="1"/>
</dbReference>
<evidence type="ECO:0000256" key="4">
    <source>
        <dbReference type="ARBA" id="ARBA00023235"/>
    </source>
</evidence>
<dbReference type="GO" id="GO:0016104">
    <property type="term" value="P:triterpenoid biosynthetic process"/>
    <property type="evidence" value="ECO:0007669"/>
    <property type="project" value="InterPro"/>
</dbReference>
<dbReference type="PANTHER" id="PTHR11764:SF20">
    <property type="entry name" value="LANOSTEROL SYNTHASE"/>
    <property type="match status" value="1"/>
</dbReference>
<dbReference type="OrthoDB" id="9758578at2"/>
<feature type="domain" description="Squalene cyclase C-terminal" evidence="5">
    <location>
        <begin position="322"/>
        <end position="646"/>
    </location>
</feature>
<dbReference type="RefSeq" id="WP_075008345.1">
    <property type="nucleotide sequence ID" value="NZ_FOAP01000011.1"/>
</dbReference>
<organism evidence="7 8">
    <name type="scientific">Stigmatella aurantiaca</name>
    <dbReference type="NCBI Taxonomy" id="41"/>
    <lineage>
        <taxon>Bacteria</taxon>
        <taxon>Pseudomonadati</taxon>
        <taxon>Myxococcota</taxon>
        <taxon>Myxococcia</taxon>
        <taxon>Myxococcales</taxon>
        <taxon>Cystobacterineae</taxon>
        <taxon>Archangiaceae</taxon>
        <taxon>Stigmatella</taxon>
    </lineage>
</organism>
<dbReference type="InterPro" id="IPR017826">
    <property type="entry name" value="2-3-oxidosqualene_cyclase"/>
</dbReference>